<dbReference type="OrthoDB" id="1013291at2"/>
<evidence type="ECO:0000313" key="2">
    <source>
        <dbReference type="EMBL" id="OAS13491.1"/>
    </source>
</evidence>
<dbReference type="Pfam" id="PF07949">
    <property type="entry name" value="YbbR"/>
    <property type="match status" value="3"/>
</dbReference>
<keyword evidence="1" id="KW-1133">Transmembrane helix</keyword>
<evidence type="ECO:0008006" key="4">
    <source>
        <dbReference type="Google" id="ProtNLM"/>
    </source>
</evidence>
<sequence>MDKWLRNTNVVRIVALVIGIMLWVVVHMEETNISGNTALRERVETINNVSITTKYDETHYFISSMNPANVQVILKGKESALKKVTASNSYQIQLDLTQVGKGDHQVTLSPVGIPSDVDVEIVPRVVHVMIEELQMKEVPVVINVKGTPAAGLKAGQPIVKPGKVYITAQTSKLDQIENVRGEVSVDKAQSAVTKQVRLQAFDKEGKEVTLIINPSVVDVEVPITSPFQTIPLQLKVSGEPPAGYAIAMITQTPDKVTVYGAQDVVDRLEFYQGPQLSLQDVKETKDFALDIPLRNKVTQLDPAKVIVHVEVVPSITKAMENVPITIIGQNENYVTKVTQPAAAALNITVEGAPAIIDQLKVGDIQAILDVSNLPPGKHELKVTLNMPSFVKLGLPQDVKAIVEISEKNVKAANP</sequence>
<keyword evidence="1" id="KW-0812">Transmembrane</keyword>
<dbReference type="PANTHER" id="PTHR37804">
    <property type="entry name" value="CDAA REGULATORY PROTEIN CDAR"/>
    <property type="match status" value="1"/>
</dbReference>
<dbReference type="Gene3D" id="2.170.120.40">
    <property type="entry name" value="YbbR-like domain"/>
    <property type="match status" value="2"/>
</dbReference>
<dbReference type="Proteomes" id="UP000078454">
    <property type="component" value="Unassembled WGS sequence"/>
</dbReference>
<dbReference type="Gene3D" id="2.170.120.30">
    <property type="match status" value="2"/>
</dbReference>
<dbReference type="EMBL" id="LYPB01000093">
    <property type="protein sequence ID" value="OAS13491.1"/>
    <property type="molecule type" value="Genomic_DNA"/>
</dbReference>
<organism evidence="2 3">
    <name type="scientific">Paenibacillus oryzisoli</name>
    <dbReference type="NCBI Taxonomy" id="1850517"/>
    <lineage>
        <taxon>Bacteria</taxon>
        <taxon>Bacillati</taxon>
        <taxon>Bacillota</taxon>
        <taxon>Bacilli</taxon>
        <taxon>Bacillales</taxon>
        <taxon>Paenibacillaceae</taxon>
        <taxon>Paenibacillus</taxon>
    </lineage>
</organism>
<name>A0A197ZXF9_9BACL</name>
<gene>
    <name evidence="2" type="ORF">A8708_06425</name>
</gene>
<accession>A0A197ZXF9</accession>
<dbReference type="InterPro" id="IPR053154">
    <property type="entry name" value="c-di-AMP_regulator"/>
</dbReference>
<feature type="transmembrane region" description="Helical" evidence="1">
    <location>
        <begin position="9"/>
        <end position="26"/>
    </location>
</feature>
<dbReference type="InterPro" id="IPR012505">
    <property type="entry name" value="YbbR"/>
</dbReference>
<evidence type="ECO:0000313" key="3">
    <source>
        <dbReference type="Proteomes" id="UP000078454"/>
    </source>
</evidence>
<keyword evidence="3" id="KW-1185">Reference proteome</keyword>
<reference evidence="2 3" key="1">
    <citation type="submission" date="2016-05" db="EMBL/GenBank/DDBJ databases">
        <title>Paenibacillus sp. 1ZS3-15 nov., isolated from the rhizosphere soil.</title>
        <authorList>
            <person name="Zhang X.X."/>
            <person name="Zhang J."/>
        </authorList>
    </citation>
    <scope>NUCLEOTIDE SEQUENCE [LARGE SCALE GENOMIC DNA]</scope>
    <source>
        <strain evidence="2 3">1ZS3-15</strain>
    </source>
</reference>
<evidence type="ECO:0000256" key="1">
    <source>
        <dbReference type="SAM" id="Phobius"/>
    </source>
</evidence>
<dbReference type="AlphaFoldDB" id="A0A197ZXF9"/>
<dbReference type="RefSeq" id="WP_068671176.1">
    <property type="nucleotide sequence ID" value="NZ_LYPB01000093.1"/>
</dbReference>
<comment type="caution">
    <text evidence="2">The sequence shown here is derived from an EMBL/GenBank/DDBJ whole genome shotgun (WGS) entry which is preliminary data.</text>
</comment>
<dbReference type="PANTHER" id="PTHR37804:SF1">
    <property type="entry name" value="CDAA REGULATORY PROTEIN CDAR"/>
    <property type="match status" value="1"/>
</dbReference>
<keyword evidence="1" id="KW-0472">Membrane</keyword>
<proteinExistence type="predicted"/>
<protein>
    <recommendedName>
        <fullName evidence="4">YbbR-like domain-containing protein YbbR</fullName>
    </recommendedName>
</protein>
<dbReference type="STRING" id="1850517.A8708_06425"/>